<evidence type="ECO:0000256" key="4">
    <source>
        <dbReference type="ARBA" id="ARBA00022821"/>
    </source>
</evidence>
<comment type="caution">
    <text evidence="10">The sequence shown here is derived from an EMBL/GenBank/DDBJ whole genome shotgun (WGS) entry which is preliminary data.</text>
</comment>
<dbReference type="PRINTS" id="PR00364">
    <property type="entry name" value="DISEASERSIST"/>
</dbReference>
<evidence type="ECO:0000256" key="1">
    <source>
        <dbReference type="ARBA" id="ARBA00022614"/>
    </source>
</evidence>
<evidence type="ECO:0000256" key="5">
    <source>
        <dbReference type="ARBA" id="ARBA00022840"/>
    </source>
</evidence>
<dbReference type="InterPro" id="IPR001611">
    <property type="entry name" value="Leu-rich_rpt"/>
</dbReference>
<dbReference type="Proteomes" id="UP001054821">
    <property type="component" value="Chromosome 2"/>
</dbReference>
<dbReference type="CDD" id="cd14798">
    <property type="entry name" value="RX-CC_like"/>
    <property type="match status" value="1"/>
</dbReference>
<evidence type="ECO:0000313" key="11">
    <source>
        <dbReference type="Proteomes" id="UP001054821"/>
    </source>
</evidence>
<keyword evidence="4" id="KW-0611">Plant defense</keyword>
<dbReference type="PANTHER" id="PTHR36766">
    <property type="entry name" value="PLANT BROAD-SPECTRUM MILDEW RESISTANCE PROTEIN RPW8"/>
    <property type="match status" value="1"/>
</dbReference>
<evidence type="ECO:0000259" key="9">
    <source>
        <dbReference type="Pfam" id="PF25019"/>
    </source>
</evidence>
<dbReference type="Gene3D" id="1.10.10.10">
    <property type="entry name" value="Winged helix-like DNA-binding domain superfamily/Winged helix DNA-binding domain"/>
    <property type="match status" value="1"/>
</dbReference>
<dbReference type="PANTHER" id="PTHR36766:SF38">
    <property type="entry name" value="DISEASE RESISTANCE PROTEIN RGA3"/>
    <property type="match status" value="1"/>
</dbReference>
<dbReference type="FunFam" id="1.10.10.10:FF:000322">
    <property type="entry name" value="Probable disease resistance protein At1g63360"/>
    <property type="match status" value="1"/>
</dbReference>
<keyword evidence="3" id="KW-0547">Nucleotide-binding</keyword>
<keyword evidence="1" id="KW-0433">Leucine-rich repeat</keyword>
<proteinExistence type="predicted"/>
<reference evidence="10 11" key="1">
    <citation type="journal article" date="2022" name="G3 (Bethesda)">
        <title>Whole-genome sequence and methylome profiling of the almond [Prunus dulcis (Mill.) D.A. Webb] cultivar 'Nonpareil'.</title>
        <authorList>
            <person name="D'Amico-Willman K.M."/>
            <person name="Ouma W.Z."/>
            <person name="Meulia T."/>
            <person name="Sideli G.M."/>
            <person name="Gradziel T.M."/>
            <person name="Fresnedo-Ramirez J."/>
        </authorList>
    </citation>
    <scope>NUCLEOTIDE SEQUENCE [LARGE SCALE GENOMIC DNA]</scope>
    <source>
        <strain evidence="10">Clone GOH B32 T37-40</strain>
    </source>
</reference>
<keyword evidence="2" id="KW-0677">Repeat</keyword>
<dbReference type="Pfam" id="PF18052">
    <property type="entry name" value="Rx_N"/>
    <property type="match status" value="1"/>
</dbReference>
<dbReference type="GO" id="GO:0005524">
    <property type="term" value="F:ATP binding"/>
    <property type="evidence" value="ECO:0007669"/>
    <property type="project" value="UniProtKB-KW"/>
</dbReference>
<evidence type="ECO:0000256" key="2">
    <source>
        <dbReference type="ARBA" id="ARBA00022737"/>
    </source>
</evidence>
<keyword evidence="5" id="KW-0067">ATP-binding</keyword>
<dbReference type="InterPro" id="IPR003591">
    <property type="entry name" value="Leu-rich_rpt_typical-subtyp"/>
</dbReference>
<feature type="domain" description="Disease resistance N-terminal" evidence="7">
    <location>
        <begin position="13"/>
        <end position="97"/>
    </location>
</feature>
<dbReference type="Pfam" id="PF25019">
    <property type="entry name" value="LRR_R13L1-DRL21"/>
    <property type="match status" value="1"/>
</dbReference>
<dbReference type="InterPro" id="IPR058922">
    <property type="entry name" value="WHD_DRP"/>
</dbReference>
<feature type="domain" description="R13L1/DRL21-like LRR repeat region" evidence="9">
    <location>
        <begin position="690"/>
        <end position="820"/>
    </location>
</feature>
<evidence type="ECO:0008006" key="12">
    <source>
        <dbReference type="Google" id="ProtNLM"/>
    </source>
</evidence>
<name>A0AAD4ZE07_PRUDU</name>
<dbReference type="Gene3D" id="3.80.10.10">
    <property type="entry name" value="Ribonuclease Inhibitor"/>
    <property type="match status" value="5"/>
</dbReference>
<organism evidence="10 11">
    <name type="scientific">Prunus dulcis</name>
    <name type="common">Almond</name>
    <name type="synonym">Amygdalus dulcis</name>
    <dbReference type="NCBI Taxonomy" id="3755"/>
    <lineage>
        <taxon>Eukaryota</taxon>
        <taxon>Viridiplantae</taxon>
        <taxon>Streptophyta</taxon>
        <taxon>Embryophyta</taxon>
        <taxon>Tracheophyta</taxon>
        <taxon>Spermatophyta</taxon>
        <taxon>Magnoliopsida</taxon>
        <taxon>eudicotyledons</taxon>
        <taxon>Gunneridae</taxon>
        <taxon>Pentapetalae</taxon>
        <taxon>rosids</taxon>
        <taxon>fabids</taxon>
        <taxon>Rosales</taxon>
        <taxon>Rosaceae</taxon>
        <taxon>Amygdaloideae</taxon>
        <taxon>Amygdaleae</taxon>
        <taxon>Prunus</taxon>
    </lineage>
</organism>
<dbReference type="InterPro" id="IPR042197">
    <property type="entry name" value="Apaf_helical"/>
</dbReference>
<evidence type="ECO:0000256" key="3">
    <source>
        <dbReference type="ARBA" id="ARBA00022741"/>
    </source>
</evidence>
<dbReference type="InterPro" id="IPR036388">
    <property type="entry name" value="WH-like_DNA-bd_sf"/>
</dbReference>
<accession>A0AAD4ZE07</accession>
<dbReference type="InterPro" id="IPR002182">
    <property type="entry name" value="NB-ARC"/>
</dbReference>
<dbReference type="InterPro" id="IPR038005">
    <property type="entry name" value="RX-like_CC"/>
</dbReference>
<sequence length="1264" mass="143988">MAEGVLFNIAQGIIERLGSRAFEEIGLVWGVNDELQKLKLVVSQLRAVLLDAEQKQASNEAVKEWLQRVEDAVYEADDVLDEFNTEAQWRQMVPGNNKVSKQVRIFFSSSNHLVFGLKMGHKIKDLNKRLHEIASNRTFCQLERNREDVEFVRRERVTHSFVREDNIIGRDEDKSAIIQLLLHPIPTENTENVSTISIAGFGGMGKTALAQLVFNDEEVQKHFEPKMWTSVSNSFQLDILVRKILKADNLDMDQLQNELRKKIDGKRYLLVLDDVWNENRNKWLSLKDLLMDGAVGSRILITTRSKNVANIADTAELYNLRGLNEEQSWFLFKKMAFKEGKEPESSTIKAIGEEITRKCQGVPLAMRTIGRMLYSKHQETEWLAFKSNKLSTISQEEDDIIPTLQLSYDVLPSRLKHCFACCSLFPPDYEIPVENLIKLWVAQGFVKSSNPNECLEDVGYEYYNELVWRSFFQEEEKDGFGIIKSCKMHDLMNELAVKVAGEGSRRIDCNKTDFDAKRLLHVSFDFDVDFSKWKIPTSLLESNKLRTFLFLRQGQHVKSFHNSFCATIASNFKSLRMLGLNKLGITKLPKCLRKMKHLRYLDLSGNLIERLPNWIVKFQNLETLDLNCCRFLVELPRDIKKLINLRHLILANCDNLAWIPRGLGELTHVRTLNTFVLSENKSMLRDSAGLSELGKLKNLRGELKIKILRCEQDMVSELNYDCAVLKEKRHLYSLALYWMDIERENNDAEESDVIIKSMEALQPHSSLKELVLNGYPGARFASWFHSLTNIVNLRLSHCDRCQHLPPLDHLPFLKSLYLNELRNLEHISAEDKVKDFAGDVMMMSAASPSTTFFPSLEKLSLIDCPNLKGWWRNETASASASSFPCLSFLCISRCPNLTSMPLYPNLDELWLLKSSWKVLPSSFVPSYKLKYLVISGVEDIEYVPEEGIGNLTLLEKLEIEDCPNLVSLPDQGMGRLISLQELKIWNCPKLASLPDQGMGRLISLQRLEIWDCPKLGSLPDQGMGRLISLQRLHISICPKLASLPDQGMGRLISLQRLHISKCPKLASLPERIGNLTLLQKLTIEDCPNLASLPEGLCCLISLQELEIWDCPKLGSLPEGMGNLKSLQLLSIRVCPNLVSLPDQGMGRLISLQRLHISNCPNLASLPEGLCCLISLHELEIWDCPKLGSLPEGMGNLKSLHKDARKKQGRTGPRLLTSQYSALIEVMNFKGWFSGDWIPTKNSYGLIVIVQQQVTKNVVVIKRRN</sequence>
<dbReference type="Pfam" id="PF13855">
    <property type="entry name" value="LRR_8"/>
    <property type="match status" value="1"/>
</dbReference>
<dbReference type="GO" id="GO:0051707">
    <property type="term" value="P:response to other organism"/>
    <property type="evidence" value="ECO:0007669"/>
    <property type="project" value="UniProtKB-ARBA"/>
</dbReference>
<dbReference type="InterPro" id="IPR027417">
    <property type="entry name" value="P-loop_NTPase"/>
</dbReference>
<dbReference type="GO" id="GO:0043531">
    <property type="term" value="F:ADP binding"/>
    <property type="evidence" value="ECO:0007669"/>
    <property type="project" value="InterPro"/>
</dbReference>
<feature type="domain" description="NB-ARC" evidence="6">
    <location>
        <begin position="190"/>
        <end position="339"/>
    </location>
</feature>
<evidence type="ECO:0000259" key="7">
    <source>
        <dbReference type="Pfam" id="PF18052"/>
    </source>
</evidence>
<evidence type="ECO:0000259" key="6">
    <source>
        <dbReference type="Pfam" id="PF00931"/>
    </source>
</evidence>
<keyword evidence="11" id="KW-1185">Reference proteome</keyword>
<dbReference type="Gene3D" id="1.10.8.430">
    <property type="entry name" value="Helical domain of apoptotic protease-activating factors"/>
    <property type="match status" value="1"/>
</dbReference>
<dbReference type="Pfam" id="PF23559">
    <property type="entry name" value="WHD_DRP"/>
    <property type="match status" value="1"/>
</dbReference>
<dbReference type="SMART" id="SM00369">
    <property type="entry name" value="LRR_TYP"/>
    <property type="match status" value="4"/>
</dbReference>
<dbReference type="SUPFAM" id="SSF52058">
    <property type="entry name" value="L domain-like"/>
    <property type="match status" value="2"/>
</dbReference>
<dbReference type="InterPro" id="IPR056789">
    <property type="entry name" value="LRR_R13L1-DRL21"/>
</dbReference>
<evidence type="ECO:0000259" key="8">
    <source>
        <dbReference type="Pfam" id="PF23559"/>
    </source>
</evidence>
<protein>
    <recommendedName>
        <fullName evidence="12">LRR and NB-ARC domains-containing disease resistance protein</fullName>
    </recommendedName>
</protein>
<dbReference type="Gene3D" id="1.20.5.4130">
    <property type="match status" value="1"/>
</dbReference>
<evidence type="ECO:0000313" key="10">
    <source>
        <dbReference type="EMBL" id="KAI5341708.1"/>
    </source>
</evidence>
<dbReference type="Pfam" id="PF00931">
    <property type="entry name" value="NB-ARC"/>
    <property type="match status" value="1"/>
</dbReference>
<dbReference type="SUPFAM" id="SSF52540">
    <property type="entry name" value="P-loop containing nucleoside triphosphate hydrolases"/>
    <property type="match status" value="1"/>
</dbReference>
<gene>
    <name evidence="10" type="ORF">L3X38_009583</name>
</gene>
<feature type="domain" description="Disease resistance protein winged helix" evidence="8">
    <location>
        <begin position="424"/>
        <end position="496"/>
    </location>
</feature>
<dbReference type="InterPro" id="IPR032675">
    <property type="entry name" value="LRR_dom_sf"/>
</dbReference>
<dbReference type="AlphaFoldDB" id="A0AAD4ZE07"/>
<dbReference type="InterPro" id="IPR041118">
    <property type="entry name" value="Rx_N"/>
</dbReference>
<dbReference type="GO" id="GO:0006952">
    <property type="term" value="P:defense response"/>
    <property type="evidence" value="ECO:0007669"/>
    <property type="project" value="UniProtKB-KW"/>
</dbReference>
<dbReference type="EMBL" id="JAJFAZ020000002">
    <property type="protein sequence ID" value="KAI5341708.1"/>
    <property type="molecule type" value="Genomic_DNA"/>
</dbReference>
<dbReference type="PROSITE" id="PS51450">
    <property type="entry name" value="LRR"/>
    <property type="match status" value="1"/>
</dbReference>
<dbReference type="Gene3D" id="3.40.50.300">
    <property type="entry name" value="P-loop containing nucleotide triphosphate hydrolases"/>
    <property type="match status" value="1"/>
</dbReference>